<evidence type="ECO:0008006" key="3">
    <source>
        <dbReference type="Google" id="ProtNLM"/>
    </source>
</evidence>
<evidence type="ECO:0000313" key="2">
    <source>
        <dbReference type="Proteomes" id="UP000509684"/>
    </source>
</evidence>
<dbReference type="InterPro" id="IPR029058">
    <property type="entry name" value="AB_hydrolase_fold"/>
</dbReference>
<dbReference type="AlphaFoldDB" id="A0A7D5ND68"/>
<name>A0A7D5ND68_9PROT</name>
<dbReference type="EMBL" id="CP058708">
    <property type="protein sequence ID" value="QLH50833.1"/>
    <property type="molecule type" value="Genomic_DNA"/>
</dbReference>
<accession>A0A7D5ND68</accession>
<dbReference type="Proteomes" id="UP000509684">
    <property type="component" value="Chromosome"/>
</dbReference>
<sequence length="256" mass="28380">MSAPTIADYLKYASLQMAAEAFIRDEETNILRDSNEDLTDALKEGNKHTSRFPESEARKFADPVDGWTVLDQRANTPTGFSGTLFKNNKTNELVLSFRSTEFIDDTVRDNEATNVKEIKETGWAWGQIADMETWYDELRRDPGKLQGQTFSVTGYSLGGHLATAFHLLHSDDVKEVVTFNGAGVGKVKSGGFPDGLRAALEQTITASLPGDAQRRLGDQSYWPLRCASQYDLVAWEPPAADFLPPLAANTRWRLAA</sequence>
<dbReference type="Gene3D" id="3.40.50.1820">
    <property type="entry name" value="alpha/beta hydrolase"/>
    <property type="match status" value="1"/>
</dbReference>
<organism evidence="1 2">
    <name type="scientific">Candidatus Accumulibacter cognatus</name>
    <dbReference type="NCBI Taxonomy" id="2954383"/>
    <lineage>
        <taxon>Bacteria</taxon>
        <taxon>Pseudomonadati</taxon>
        <taxon>Pseudomonadota</taxon>
        <taxon>Betaproteobacteria</taxon>
        <taxon>Candidatus Accumulibacter</taxon>
    </lineage>
</organism>
<reference evidence="1 2" key="1">
    <citation type="journal article" date="2019" name="Microbiome">
        <title>Annotated bacterial chromosomes from frame-shift-corrected long-read metagenomic data.</title>
        <authorList>
            <person name="Arumugam K."/>
            <person name="Bagci C."/>
            <person name="Bessarab I."/>
            <person name="Beier S."/>
            <person name="Buchfink B."/>
            <person name="Gorska A."/>
            <person name="Qiu G."/>
            <person name="Huson D.H."/>
            <person name="Williams R.B.H."/>
        </authorList>
    </citation>
    <scope>NUCLEOTIDE SEQUENCE [LARGE SCALE GENOMIC DNA]</scope>
    <source>
        <strain evidence="1">SSA1</strain>
    </source>
</reference>
<dbReference type="KEGG" id="acog:HWD57_14320"/>
<gene>
    <name evidence="1" type="ORF">HWD57_14320</name>
</gene>
<protein>
    <recommendedName>
        <fullName evidence="3">Fungal lipase-like domain-containing protein</fullName>
    </recommendedName>
</protein>
<evidence type="ECO:0000313" key="1">
    <source>
        <dbReference type="EMBL" id="QLH50833.1"/>
    </source>
</evidence>
<proteinExistence type="predicted"/>
<dbReference type="SUPFAM" id="SSF53474">
    <property type="entry name" value="alpha/beta-Hydrolases"/>
    <property type="match status" value="1"/>
</dbReference>